<keyword evidence="2" id="KW-1185">Reference proteome</keyword>
<evidence type="ECO:0000313" key="1">
    <source>
        <dbReference type="EMBL" id="KFH45510.1"/>
    </source>
</evidence>
<organism evidence="1 2">
    <name type="scientific">Hapsidospora chrysogenum (strain ATCC 11550 / CBS 779.69 / DSM 880 / IAM 14645 / JCM 23072 / IMI 49137)</name>
    <name type="common">Acremonium chrysogenum</name>
    <dbReference type="NCBI Taxonomy" id="857340"/>
    <lineage>
        <taxon>Eukaryota</taxon>
        <taxon>Fungi</taxon>
        <taxon>Dikarya</taxon>
        <taxon>Ascomycota</taxon>
        <taxon>Pezizomycotina</taxon>
        <taxon>Sordariomycetes</taxon>
        <taxon>Hypocreomycetidae</taxon>
        <taxon>Hypocreales</taxon>
        <taxon>Bionectriaceae</taxon>
        <taxon>Hapsidospora</taxon>
    </lineage>
</organism>
<gene>
    <name evidence="1" type="ORF">ACRE_037050</name>
</gene>
<proteinExistence type="predicted"/>
<sequence length="112" mass="12143">MVIPADRISREEFGELLARYPAVLDSISSSKGGTSALFCAPTVKAARRANDAVGLLAGIMANPSTLAVKDGQKPLSELDAYRYEEAPTLFASDESKRQMDLDAIKILVEWKL</sequence>
<evidence type="ECO:0000313" key="2">
    <source>
        <dbReference type="Proteomes" id="UP000029964"/>
    </source>
</evidence>
<comment type="caution">
    <text evidence="1">The sequence shown here is derived from an EMBL/GenBank/DDBJ whole genome shotgun (WGS) entry which is preliminary data.</text>
</comment>
<dbReference type="AlphaFoldDB" id="A0A086T828"/>
<protein>
    <submittedName>
        <fullName evidence="1">Uncharacterized protein</fullName>
    </submittedName>
</protein>
<reference evidence="2" key="1">
    <citation type="journal article" date="2014" name="Genome Announc.">
        <title>Genome sequence and annotation of Acremonium chrysogenum, producer of the beta-lactam antibiotic cephalosporin C.</title>
        <authorList>
            <person name="Terfehr D."/>
            <person name="Dahlmann T.A."/>
            <person name="Specht T."/>
            <person name="Zadra I."/>
            <person name="Kuernsteiner H."/>
            <person name="Kueck U."/>
        </authorList>
    </citation>
    <scope>NUCLEOTIDE SEQUENCE [LARGE SCALE GENOMIC DNA]</scope>
    <source>
        <strain evidence="2">ATCC 11550 / CBS 779.69 / DSM 880 / IAM 14645 / JCM 23072 / IMI 49137</strain>
    </source>
</reference>
<accession>A0A086T828</accession>
<dbReference type="OrthoDB" id="8249012at2759"/>
<name>A0A086T828_HAPC1</name>
<dbReference type="Proteomes" id="UP000029964">
    <property type="component" value="Unassembled WGS sequence"/>
</dbReference>
<dbReference type="STRING" id="857340.A0A086T828"/>
<dbReference type="HOGENOM" id="CLU_2145090_0_0_1"/>
<dbReference type="EMBL" id="JPKY01000031">
    <property type="protein sequence ID" value="KFH45510.1"/>
    <property type="molecule type" value="Genomic_DNA"/>
</dbReference>